<accession>A0A9K3JH55</accession>
<feature type="transmembrane region" description="Helical" evidence="1">
    <location>
        <begin position="23"/>
        <end position="44"/>
    </location>
</feature>
<dbReference type="Gramene" id="mRNA:HanXRQr2_Chr03g0116231">
    <property type="protein sequence ID" value="mRNA:HanXRQr2_Chr03g0116231"/>
    <property type="gene ID" value="HanXRQr2_Chr03g0116231"/>
</dbReference>
<evidence type="ECO:0000313" key="3">
    <source>
        <dbReference type="Proteomes" id="UP000215914"/>
    </source>
</evidence>
<sequence>MPIKSILFFINFFSSREKLGNLLPRYFCISSGYSPNIAGSSGLIDEMRKKKRKMVGDDDVFIMDFCKTSGNVSFLFLLYLITSLQLTSFFYMFLIFDYKFTTNFSNLCGSYL</sequence>
<organism evidence="2 3">
    <name type="scientific">Helianthus annuus</name>
    <name type="common">Common sunflower</name>
    <dbReference type="NCBI Taxonomy" id="4232"/>
    <lineage>
        <taxon>Eukaryota</taxon>
        <taxon>Viridiplantae</taxon>
        <taxon>Streptophyta</taxon>
        <taxon>Embryophyta</taxon>
        <taxon>Tracheophyta</taxon>
        <taxon>Spermatophyta</taxon>
        <taxon>Magnoliopsida</taxon>
        <taxon>eudicotyledons</taxon>
        <taxon>Gunneridae</taxon>
        <taxon>Pentapetalae</taxon>
        <taxon>asterids</taxon>
        <taxon>campanulids</taxon>
        <taxon>Asterales</taxon>
        <taxon>Asteraceae</taxon>
        <taxon>Asteroideae</taxon>
        <taxon>Heliantheae alliance</taxon>
        <taxon>Heliantheae</taxon>
        <taxon>Helianthus</taxon>
    </lineage>
</organism>
<keyword evidence="1" id="KW-0472">Membrane</keyword>
<feature type="transmembrane region" description="Helical" evidence="1">
    <location>
        <begin position="72"/>
        <end position="96"/>
    </location>
</feature>
<name>A0A9K3JH55_HELAN</name>
<keyword evidence="1" id="KW-1133">Transmembrane helix</keyword>
<gene>
    <name evidence="2" type="ORF">HanXRQr2_Chr03g0116231</name>
</gene>
<keyword evidence="3" id="KW-1185">Reference proteome</keyword>
<evidence type="ECO:0000313" key="2">
    <source>
        <dbReference type="EMBL" id="KAF5814891.1"/>
    </source>
</evidence>
<reference evidence="2" key="2">
    <citation type="submission" date="2020-06" db="EMBL/GenBank/DDBJ databases">
        <title>Helianthus annuus Genome sequencing and assembly Release 2.</title>
        <authorList>
            <person name="Gouzy J."/>
            <person name="Langlade N."/>
            <person name="Munos S."/>
        </authorList>
    </citation>
    <scope>NUCLEOTIDE SEQUENCE</scope>
    <source>
        <tissue evidence="2">Leaves</tissue>
    </source>
</reference>
<dbReference type="Proteomes" id="UP000215914">
    <property type="component" value="Unassembled WGS sequence"/>
</dbReference>
<comment type="caution">
    <text evidence="2">The sequence shown here is derived from an EMBL/GenBank/DDBJ whole genome shotgun (WGS) entry which is preliminary data.</text>
</comment>
<evidence type="ECO:0000256" key="1">
    <source>
        <dbReference type="SAM" id="Phobius"/>
    </source>
</evidence>
<dbReference type="EMBL" id="MNCJ02000318">
    <property type="protein sequence ID" value="KAF5814891.1"/>
    <property type="molecule type" value="Genomic_DNA"/>
</dbReference>
<protein>
    <submittedName>
        <fullName evidence="2">Uncharacterized protein</fullName>
    </submittedName>
</protein>
<reference evidence="2" key="1">
    <citation type="journal article" date="2017" name="Nature">
        <title>The sunflower genome provides insights into oil metabolism, flowering and Asterid evolution.</title>
        <authorList>
            <person name="Badouin H."/>
            <person name="Gouzy J."/>
            <person name="Grassa C.J."/>
            <person name="Murat F."/>
            <person name="Staton S.E."/>
            <person name="Cottret L."/>
            <person name="Lelandais-Briere C."/>
            <person name="Owens G.L."/>
            <person name="Carrere S."/>
            <person name="Mayjonade B."/>
            <person name="Legrand L."/>
            <person name="Gill N."/>
            <person name="Kane N.C."/>
            <person name="Bowers J.E."/>
            <person name="Hubner S."/>
            <person name="Bellec A."/>
            <person name="Berard A."/>
            <person name="Berges H."/>
            <person name="Blanchet N."/>
            <person name="Boniface M.C."/>
            <person name="Brunel D."/>
            <person name="Catrice O."/>
            <person name="Chaidir N."/>
            <person name="Claudel C."/>
            <person name="Donnadieu C."/>
            <person name="Faraut T."/>
            <person name="Fievet G."/>
            <person name="Helmstetter N."/>
            <person name="King M."/>
            <person name="Knapp S.J."/>
            <person name="Lai Z."/>
            <person name="Le Paslier M.C."/>
            <person name="Lippi Y."/>
            <person name="Lorenzon L."/>
            <person name="Mandel J.R."/>
            <person name="Marage G."/>
            <person name="Marchand G."/>
            <person name="Marquand E."/>
            <person name="Bret-Mestries E."/>
            <person name="Morien E."/>
            <person name="Nambeesan S."/>
            <person name="Nguyen T."/>
            <person name="Pegot-Espagnet P."/>
            <person name="Pouilly N."/>
            <person name="Raftis F."/>
            <person name="Sallet E."/>
            <person name="Schiex T."/>
            <person name="Thomas J."/>
            <person name="Vandecasteele C."/>
            <person name="Vares D."/>
            <person name="Vear F."/>
            <person name="Vautrin S."/>
            <person name="Crespi M."/>
            <person name="Mangin B."/>
            <person name="Burke J.M."/>
            <person name="Salse J."/>
            <person name="Munos S."/>
            <person name="Vincourt P."/>
            <person name="Rieseberg L.H."/>
            <person name="Langlade N.B."/>
        </authorList>
    </citation>
    <scope>NUCLEOTIDE SEQUENCE</scope>
    <source>
        <tissue evidence="2">Leaves</tissue>
    </source>
</reference>
<keyword evidence="1" id="KW-0812">Transmembrane</keyword>
<proteinExistence type="predicted"/>
<dbReference type="AlphaFoldDB" id="A0A9K3JH55"/>